<reference evidence="1 2" key="1">
    <citation type="submission" date="2019-01" db="EMBL/GenBank/DDBJ databases">
        <title>Complete genome sequence of Cohnella hallensis HS21 isolated from Korean fir (Abies koreana) rhizospheric soil.</title>
        <authorList>
            <person name="Jiang L."/>
            <person name="Kang S.W."/>
            <person name="Kim S."/>
            <person name="Jung J."/>
            <person name="Kim C.Y."/>
            <person name="Kim D.H."/>
            <person name="Kim S.W."/>
            <person name="Lee J."/>
        </authorList>
    </citation>
    <scope>NUCLEOTIDE SEQUENCE [LARGE SCALE GENOMIC DNA]</scope>
    <source>
        <strain evidence="1 2">HS21</strain>
    </source>
</reference>
<evidence type="ECO:0000313" key="1">
    <source>
        <dbReference type="EMBL" id="BBI31481.1"/>
    </source>
</evidence>
<gene>
    <name evidence="1" type="ORF">KCTCHS21_08800</name>
</gene>
<accession>A0A3T1D092</accession>
<dbReference type="AlphaFoldDB" id="A0A3T1D092"/>
<dbReference type="RefSeq" id="WP_130605329.1">
    <property type="nucleotide sequence ID" value="NZ_AP019400.1"/>
</dbReference>
<evidence type="ECO:0000313" key="2">
    <source>
        <dbReference type="Proteomes" id="UP000289856"/>
    </source>
</evidence>
<keyword evidence="2" id="KW-1185">Reference proteome</keyword>
<name>A0A3T1D092_9BACL</name>
<sequence>MKRLSSGWGDEYHGETVIVLEEEVDKKRYKTLKLPKKWILRIEGGEYLRYNIIICGKTTFLI</sequence>
<dbReference type="EMBL" id="AP019400">
    <property type="protein sequence ID" value="BBI31481.1"/>
    <property type="molecule type" value="Genomic_DNA"/>
</dbReference>
<dbReference type="KEGG" id="cohn:KCTCHS21_08800"/>
<protein>
    <submittedName>
        <fullName evidence="1">Uncharacterized protein</fullName>
    </submittedName>
</protein>
<organism evidence="1 2">
    <name type="scientific">Cohnella abietis</name>
    <dbReference type="NCBI Taxonomy" id="2507935"/>
    <lineage>
        <taxon>Bacteria</taxon>
        <taxon>Bacillati</taxon>
        <taxon>Bacillota</taxon>
        <taxon>Bacilli</taxon>
        <taxon>Bacillales</taxon>
        <taxon>Paenibacillaceae</taxon>
        <taxon>Cohnella</taxon>
    </lineage>
</organism>
<proteinExistence type="predicted"/>
<dbReference type="Proteomes" id="UP000289856">
    <property type="component" value="Chromosome"/>
</dbReference>